<keyword evidence="1" id="KW-1133">Transmembrane helix</keyword>
<dbReference type="KEGG" id="cvn:111137501"/>
<evidence type="ECO:0000256" key="1">
    <source>
        <dbReference type="SAM" id="Phobius"/>
    </source>
</evidence>
<organism evidence="2 3">
    <name type="scientific">Crassostrea virginica</name>
    <name type="common">Eastern oyster</name>
    <dbReference type="NCBI Taxonomy" id="6565"/>
    <lineage>
        <taxon>Eukaryota</taxon>
        <taxon>Metazoa</taxon>
        <taxon>Spiralia</taxon>
        <taxon>Lophotrochozoa</taxon>
        <taxon>Mollusca</taxon>
        <taxon>Bivalvia</taxon>
        <taxon>Autobranchia</taxon>
        <taxon>Pteriomorphia</taxon>
        <taxon>Ostreida</taxon>
        <taxon>Ostreoidea</taxon>
        <taxon>Ostreidae</taxon>
        <taxon>Crassostrea</taxon>
    </lineage>
</organism>
<evidence type="ECO:0000313" key="3">
    <source>
        <dbReference type="RefSeq" id="XP_022344679.1"/>
    </source>
</evidence>
<dbReference type="Gene3D" id="2.170.300.10">
    <property type="entry name" value="Tie2 ligand-binding domain superfamily"/>
    <property type="match status" value="1"/>
</dbReference>
<dbReference type="OrthoDB" id="6160251at2759"/>
<reference evidence="3" key="1">
    <citation type="submission" date="2025-08" db="UniProtKB">
        <authorList>
            <consortium name="RefSeq"/>
        </authorList>
    </citation>
    <scope>IDENTIFICATION</scope>
    <source>
        <tissue evidence="3">Whole sample</tissue>
    </source>
</reference>
<gene>
    <name evidence="3" type="primary">LOC111137501</name>
</gene>
<proteinExistence type="predicted"/>
<accession>A0A8B8EXF3</accession>
<keyword evidence="2" id="KW-1185">Reference proteome</keyword>
<keyword evidence="1" id="KW-0812">Transmembrane</keyword>
<protein>
    <submittedName>
        <fullName evidence="3">Uncharacterized protein LOC111137501</fullName>
    </submittedName>
</protein>
<dbReference type="RefSeq" id="XP_022344679.1">
    <property type="nucleotide sequence ID" value="XM_022488971.1"/>
</dbReference>
<keyword evidence="1" id="KW-0472">Membrane</keyword>
<dbReference type="GeneID" id="111137501"/>
<sequence>MGKKYLLRKTMELCWILFISIHLSTLIHYHNLASGQRCENSNINGCCTNYALIDGKCKPYIGTFGDNCSGGPCKEDYYGFGCLNKCNCLQHQQCNRIKGCVHLTTEMETPLDDGEGCIGHHIVISILCILLVISVGLNILLKCSMPFRFFCFSEQTTTQEQTGQENYDNLSDTKETHLYTTMDSTK</sequence>
<feature type="transmembrane region" description="Helical" evidence="1">
    <location>
        <begin position="118"/>
        <end position="141"/>
    </location>
</feature>
<dbReference type="Proteomes" id="UP000694844">
    <property type="component" value="Chromosome 5"/>
</dbReference>
<name>A0A8B8EXF3_CRAVI</name>
<feature type="transmembrane region" description="Helical" evidence="1">
    <location>
        <begin position="12"/>
        <end position="30"/>
    </location>
</feature>
<evidence type="ECO:0000313" key="2">
    <source>
        <dbReference type="Proteomes" id="UP000694844"/>
    </source>
</evidence>
<dbReference type="AlphaFoldDB" id="A0A8B8EXF3"/>